<proteinExistence type="predicted"/>
<dbReference type="GO" id="GO:0032259">
    <property type="term" value="P:methylation"/>
    <property type="evidence" value="ECO:0007669"/>
    <property type="project" value="UniProtKB-KW"/>
</dbReference>
<gene>
    <name evidence="2" type="ORF">SAMN04489724_4000</name>
</gene>
<dbReference type="Gene3D" id="3.40.50.150">
    <property type="entry name" value="Vaccinia Virus protein VP39"/>
    <property type="match status" value="1"/>
</dbReference>
<organism evidence="2 3">
    <name type="scientific">Algoriphagus locisalis</name>
    <dbReference type="NCBI Taxonomy" id="305507"/>
    <lineage>
        <taxon>Bacteria</taxon>
        <taxon>Pseudomonadati</taxon>
        <taxon>Bacteroidota</taxon>
        <taxon>Cytophagia</taxon>
        <taxon>Cytophagales</taxon>
        <taxon>Cyclobacteriaceae</taxon>
        <taxon>Algoriphagus</taxon>
    </lineage>
</organism>
<accession>A0A1I7DFA6</accession>
<dbReference type="InterPro" id="IPR029063">
    <property type="entry name" value="SAM-dependent_MTases_sf"/>
</dbReference>
<sequence length="223" mass="26006">MSFISNFFSPSDNPNSLGAKFRNQRQKDFENLFFQNFSKSDPIRVLDVGGASYFWDTSSLPSLPKVEITLLNLGKEETTHPKIKSVIGDATSMPEFADKSFDLVFSNSVIEHLYTWENQQKMANEIMRVGKKHFIQTPNRRFPIEAHYAIPFAQYLPQKVLYFFLTKTKMSRLQKWDPTHAQQYLDEIRLLDQKEMQLLFPDSKLYLEKFMGMVKSICAHNLS</sequence>
<dbReference type="OrthoDB" id="7260171at2"/>
<evidence type="ECO:0000313" key="2">
    <source>
        <dbReference type="EMBL" id="SFU10411.1"/>
    </source>
</evidence>
<evidence type="ECO:0000313" key="3">
    <source>
        <dbReference type="Proteomes" id="UP000199673"/>
    </source>
</evidence>
<dbReference type="AlphaFoldDB" id="A0A1I7DFA6"/>
<dbReference type="SUPFAM" id="SSF53335">
    <property type="entry name" value="S-adenosyl-L-methionine-dependent methyltransferases"/>
    <property type="match status" value="1"/>
</dbReference>
<dbReference type="InterPro" id="IPR013216">
    <property type="entry name" value="Methyltransf_11"/>
</dbReference>
<dbReference type="GO" id="GO:0008757">
    <property type="term" value="F:S-adenosylmethionine-dependent methyltransferase activity"/>
    <property type="evidence" value="ECO:0007669"/>
    <property type="project" value="InterPro"/>
</dbReference>
<dbReference type="Pfam" id="PF08241">
    <property type="entry name" value="Methyltransf_11"/>
    <property type="match status" value="1"/>
</dbReference>
<evidence type="ECO:0000259" key="1">
    <source>
        <dbReference type="Pfam" id="PF08241"/>
    </source>
</evidence>
<dbReference type="CDD" id="cd02440">
    <property type="entry name" value="AdoMet_MTases"/>
    <property type="match status" value="1"/>
</dbReference>
<keyword evidence="2" id="KW-0808">Transferase</keyword>
<keyword evidence="2" id="KW-0830">Ubiquinone</keyword>
<name>A0A1I7DFA6_9BACT</name>
<reference evidence="3" key="1">
    <citation type="submission" date="2016-10" db="EMBL/GenBank/DDBJ databases">
        <authorList>
            <person name="Varghese N."/>
            <person name="Submissions S."/>
        </authorList>
    </citation>
    <scope>NUCLEOTIDE SEQUENCE [LARGE SCALE GENOMIC DNA]</scope>
    <source>
        <strain evidence="3">DSM 23445</strain>
    </source>
</reference>
<dbReference type="RefSeq" id="WP_091696658.1">
    <property type="nucleotide sequence ID" value="NZ_FPBF01000006.1"/>
</dbReference>
<dbReference type="Proteomes" id="UP000199673">
    <property type="component" value="Unassembled WGS sequence"/>
</dbReference>
<keyword evidence="2" id="KW-0489">Methyltransferase</keyword>
<dbReference type="STRING" id="305507.SAMN04489724_4000"/>
<protein>
    <submittedName>
        <fullName evidence="2">Ubiquinone/menaquinone biosynthesis C-methylase UbiE</fullName>
    </submittedName>
</protein>
<keyword evidence="3" id="KW-1185">Reference proteome</keyword>
<feature type="domain" description="Methyltransferase type 11" evidence="1">
    <location>
        <begin position="73"/>
        <end position="132"/>
    </location>
</feature>
<dbReference type="EMBL" id="FPBF01000006">
    <property type="protein sequence ID" value="SFU10411.1"/>
    <property type="molecule type" value="Genomic_DNA"/>
</dbReference>